<organism evidence="2 3">
    <name type="scientific">Dawidia cretensis</name>
    <dbReference type="NCBI Taxonomy" id="2782350"/>
    <lineage>
        <taxon>Bacteria</taxon>
        <taxon>Pseudomonadati</taxon>
        <taxon>Bacteroidota</taxon>
        <taxon>Cytophagia</taxon>
        <taxon>Cytophagales</taxon>
        <taxon>Chryseotaleaceae</taxon>
        <taxon>Dawidia</taxon>
    </lineage>
</organism>
<gene>
    <name evidence="2" type="ORF">KK062_24030</name>
</gene>
<evidence type="ECO:0000313" key="3">
    <source>
        <dbReference type="Proteomes" id="UP001319080"/>
    </source>
</evidence>
<proteinExistence type="predicted"/>
<evidence type="ECO:0000259" key="1">
    <source>
        <dbReference type="Pfam" id="PF13349"/>
    </source>
</evidence>
<dbReference type="InterPro" id="IPR025164">
    <property type="entry name" value="Toastrack_DUF4097"/>
</dbReference>
<accession>A0AAP2E3F7</accession>
<name>A0AAP2E3F7_9BACT</name>
<dbReference type="EMBL" id="JAHESE010000032">
    <property type="protein sequence ID" value="MBT1711333.1"/>
    <property type="molecule type" value="Genomic_DNA"/>
</dbReference>
<sequence length="258" mass="28295">MKKIHLTFLLSILFTHVLLAQNREYKLAKSTGKLEIKELNNVLFESTSGNEIIFNAFKEDGDVDERARGLRSISASGLEDNTGIGLSVVEKGNIIEVRQLRKTEGPAIVIKVPKGVVISYEHTSPYGKEVTFKSIESEIEVSTVHSGVILDNVSGPMTVKTVHGDIECMMSQTMKSPVSVVSVHGHVDVNMPLAIKASLKMKTVYGEIFVDPAFKMEVERTNGDMVAYSSNDVNGKINGGGIDITLSSTHNNVYLRKR</sequence>
<protein>
    <submittedName>
        <fullName evidence="2">DUF4097 family beta strand repeat protein</fullName>
    </submittedName>
</protein>
<dbReference type="Pfam" id="PF13349">
    <property type="entry name" value="DUF4097"/>
    <property type="match status" value="1"/>
</dbReference>
<comment type="caution">
    <text evidence="2">The sequence shown here is derived from an EMBL/GenBank/DDBJ whole genome shotgun (WGS) entry which is preliminary data.</text>
</comment>
<feature type="domain" description="DUF4097" evidence="1">
    <location>
        <begin position="136"/>
        <end position="232"/>
    </location>
</feature>
<keyword evidence="3" id="KW-1185">Reference proteome</keyword>
<dbReference type="AlphaFoldDB" id="A0AAP2E3F7"/>
<reference evidence="2 3" key="1">
    <citation type="submission" date="2021-05" db="EMBL/GenBank/DDBJ databases">
        <title>A Polyphasic approach of four new species of the genus Ohtaekwangia: Ohtaekwangia histidinii sp. nov., Ohtaekwangia cretensis sp. nov., Ohtaekwangia indiensis sp. nov., Ohtaekwangia reichenbachii sp. nov. from diverse environment.</title>
        <authorList>
            <person name="Octaviana S."/>
        </authorList>
    </citation>
    <scope>NUCLEOTIDE SEQUENCE [LARGE SCALE GENOMIC DNA]</scope>
    <source>
        <strain evidence="2 3">PWU5</strain>
    </source>
</reference>
<dbReference type="Proteomes" id="UP001319080">
    <property type="component" value="Unassembled WGS sequence"/>
</dbReference>
<dbReference type="RefSeq" id="WP_254086908.1">
    <property type="nucleotide sequence ID" value="NZ_JAHESE010000032.1"/>
</dbReference>
<evidence type="ECO:0000313" key="2">
    <source>
        <dbReference type="EMBL" id="MBT1711333.1"/>
    </source>
</evidence>